<dbReference type="CDD" id="cd16917">
    <property type="entry name" value="HATPase_UhpB-NarQ-NarX-like"/>
    <property type="match status" value="1"/>
</dbReference>
<dbReference type="RefSeq" id="WP_270037455.1">
    <property type="nucleotide sequence ID" value="NZ_JAPDOD010000001.1"/>
</dbReference>
<keyword evidence="8" id="KW-0902">Two-component regulatory system</keyword>
<gene>
    <name evidence="10" type="ORF">OM076_01165</name>
</gene>
<keyword evidence="11" id="KW-1185">Reference proteome</keyword>
<dbReference type="Gene3D" id="3.30.450.40">
    <property type="match status" value="1"/>
</dbReference>
<dbReference type="Pfam" id="PF07730">
    <property type="entry name" value="HisKA_3"/>
    <property type="match status" value="1"/>
</dbReference>
<dbReference type="Pfam" id="PF13185">
    <property type="entry name" value="GAF_2"/>
    <property type="match status" value="1"/>
</dbReference>
<organism evidence="10 11">
    <name type="scientific">Solirubrobacter ginsenosidimutans</name>
    <dbReference type="NCBI Taxonomy" id="490573"/>
    <lineage>
        <taxon>Bacteria</taxon>
        <taxon>Bacillati</taxon>
        <taxon>Actinomycetota</taxon>
        <taxon>Thermoleophilia</taxon>
        <taxon>Solirubrobacterales</taxon>
        <taxon>Solirubrobacteraceae</taxon>
        <taxon>Solirubrobacter</taxon>
    </lineage>
</organism>
<dbReference type="InterPro" id="IPR003594">
    <property type="entry name" value="HATPase_dom"/>
</dbReference>
<name>A0A9X3MSI5_9ACTN</name>
<keyword evidence="6" id="KW-0418">Kinase</keyword>
<dbReference type="InterPro" id="IPR050482">
    <property type="entry name" value="Sensor_HK_TwoCompSys"/>
</dbReference>
<dbReference type="EC" id="2.7.13.3" evidence="2"/>
<dbReference type="EMBL" id="JAPDOD010000001">
    <property type="protein sequence ID" value="MDA0158858.1"/>
    <property type="molecule type" value="Genomic_DNA"/>
</dbReference>
<dbReference type="InterPro" id="IPR000014">
    <property type="entry name" value="PAS"/>
</dbReference>
<evidence type="ECO:0000256" key="5">
    <source>
        <dbReference type="ARBA" id="ARBA00022741"/>
    </source>
</evidence>
<dbReference type="Proteomes" id="UP001149140">
    <property type="component" value="Unassembled WGS sequence"/>
</dbReference>
<dbReference type="SMART" id="SM00065">
    <property type="entry name" value="GAF"/>
    <property type="match status" value="1"/>
</dbReference>
<dbReference type="InterPro" id="IPR035965">
    <property type="entry name" value="PAS-like_dom_sf"/>
</dbReference>
<dbReference type="PANTHER" id="PTHR24421:SF10">
    <property type="entry name" value="NITRATE_NITRITE SENSOR PROTEIN NARQ"/>
    <property type="match status" value="1"/>
</dbReference>
<dbReference type="GO" id="GO:0005524">
    <property type="term" value="F:ATP binding"/>
    <property type="evidence" value="ECO:0007669"/>
    <property type="project" value="UniProtKB-KW"/>
</dbReference>
<dbReference type="InterPro" id="IPR036890">
    <property type="entry name" value="HATPase_C_sf"/>
</dbReference>
<evidence type="ECO:0000256" key="2">
    <source>
        <dbReference type="ARBA" id="ARBA00012438"/>
    </source>
</evidence>
<dbReference type="Gene3D" id="1.20.5.1930">
    <property type="match status" value="1"/>
</dbReference>
<evidence type="ECO:0000313" key="11">
    <source>
        <dbReference type="Proteomes" id="UP001149140"/>
    </source>
</evidence>
<dbReference type="SUPFAM" id="SSF55874">
    <property type="entry name" value="ATPase domain of HSP90 chaperone/DNA topoisomerase II/histidine kinase"/>
    <property type="match status" value="1"/>
</dbReference>
<keyword evidence="7" id="KW-0067">ATP-binding</keyword>
<evidence type="ECO:0000256" key="4">
    <source>
        <dbReference type="ARBA" id="ARBA00022679"/>
    </source>
</evidence>
<dbReference type="Pfam" id="PF02518">
    <property type="entry name" value="HATPase_c"/>
    <property type="match status" value="1"/>
</dbReference>
<dbReference type="Gene3D" id="3.30.565.10">
    <property type="entry name" value="Histidine kinase-like ATPase, C-terminal domain"/>
    <property type="match status" value="1"/>
</dbReference>
<dbReference type="SUPFAM" id="SSF55785">
    <property type="entry name" value="PYP-like sensor domain (PAS domain)"/>
    <property type="match status" value="1"/>
</dbReference>
<evidence type="ECO:0000256" key="1">
    <source>
        <dbReference type="ARBA" id="ARBA00000085"/>
    </source>
</evidence>
<comment type="catalytic activity">
    <reaction evidence="1">
        <text>ATP + protein L-histidine = ADP + protein N-phospho-L-histidine.</text>
        <dbReference type="EC" id="2.7.13.3"/>
    </reaction>
</comment>
<dbReference type="SMART" id="SM00091">
    <property type="entry name" value="PAS"/>
    <property type="match status" value="1"/>
</dbReference>
<evidence type="ECO:0000256" key="6">
    <source>
        <dbReference type="ARBA" id="ARBA00022777"/>
    </source>
</evidence>
<dbReference type="GO" id="GO:0016020">
    <property type="term" value="C:membrane"/>
    <property type="evidence" value="ECO:0007669"/>
    <property type="project" value="InterPro"/>
</dbReference>
<reference evidence="10" key="1">
    <citation type="submission" date="2022-10" db="EMBL/GenBank/DDBJ databases">
        <title>The WGS of Solirubrobacter ginsenosidimutans DSM 21036.</title>
        <authorList>
            <person name="Jiang Z."/>
        </authorList>
    </citation>
    <scope>NUCLEOTIDE SEQUENCE</scope>
    <source>
        <strain evidence="10">DSM 21036</strain>
    </source>
</reference>
<dbReference type="GO" id="GO:0046983">
    <property type="term" value="F:protein dimerization activity"/>
    <property type="evidence" value="ECO:0007669"/>
    <property type="project" value="InterPro"/>
</dbReference>
<dbReference type="SUPFAM" id="SSF55781">
    <property type="entry name" value="GAF domain-like"/>
    <property type="match status" value="1"/>
</dbReference>
<dbReference type="InterPro" id="IPR013655">
    <property type="entry name" value="PAS_fold_3"/>
</dbReference>
<dbReference type="PROSITE" id="PS50112">
    <property type="entry name" value="PAS"/>
    <property type="match status" value="1"/>
</dbReference>
<sequence>MPSPGPGYELTQFFHLSRDLLCIAGFDGYFKLVNPSFERVLGYSREELMSRPFLDLTHPDDVEPSRNVLARLATGEDVVAFESRMVGADGSVRRFEWNTCTMPELGVVYGIGRDVTDRTALADEQAGLRRVATLVARESSPDVVFAAVAEEVGRLLGVQTTWMFRYEDAGTATLVASWGDMTAEIAVGTRFPVEGHNISSGVLRTAAPTRIDDYADATGEAGIAAREAGVHSAVGVPIIVDGRLWGSMGAAAAEALPQGTESRLGEFTELVATAIANIEARSEITASRARIAAAADEERRRVVRDLHDGAQQRLVNTVLALKLAQQALEGDGADAPSLVGEAREQAERAIGSLRELAHGILPATLTTDGLRAGVRELASRMPVPVEVELSAGRLPAPIEATAYFVVAEALTNVAKHARATSAEVAARIQDGMLRLEIRDDGVGGARPEGRGLQGLRDRLAALDGRLQVECPTGGGTLVAAAIPIPSSGTGQ</sequence>
<protein>
    <recommendedName>
        <fullName evidence="2">histidine kinase</fullName>
        <ecNumber evidence="2">2.7.13.3</ecNumber>
    </recommendedName>
</protein>
<evidence type="ECO:0000313" key="10">
    <source>
        <dbReference type="EMBL" id="MDA0158858.1"/>
    </source>
</evidence>
<dbReference type="InterPro" id="IPR011712">
    <property type="entry name" value="Sig_transdc_His_kin_sub3_dim/P"/>
</dbReference>
<keyword evidence="3" id="KW-0597">Phosphoprotein</keyword>
<dbReference type="CDD" id="cd00130">
    <property type="entry name" value="PAS"/>
    <property type="match status" value="1"/>
</dbReference>
<keyword evidence="4" id="KW-0808">Transferase</keyword>
<dbReference type="GO" id="GO:0000155">
    <property type="term" value="F:phosphorelay sensor kinase activity"/>
    <property type="evidence" value="ECO:0007669"/>
    <property type="project" value="InterPro"/>
</dbReference>
<dbReference type="Pfam" id="PF08447">
    <property type="entry name" value="PAS_3"/>
    <property type="match status" value="1"/>
</dbReference>
<comment type="caution">
    <text evidence="10">The sequence shown here is derived from an EMBL/GenBank/DDBJ whole genome shotgun (WGS) entry which is preliminary data.</text>
</comment>
<dbReference type="NCBIfam" id="TIGR00229">
    <property type="entry name" value="sensory_box"/>
    <property type="match status" value="1"/>
</dbReference>
<keyword evidence="5" id="KW-0547">Nucleotide-binding</keyword>
<dbReference type="PANTHER" id="PTHR24421">
    <property type="entry name" value="NITRATE/NITRITE SENSOR PROTEIN NARX-RELATED"/>
    <property type="match status" value="1"/>
</dbReference>
<evidence type="ECO:0000256" key="3">
    <source>
        <dbReference type="ARBA" id="ARBA00022553"/>
    </source>
</evidence>
<feature type="domain" description="PAS" evidence="9">
    <location>
        <begin position="27"/>
        <end position="76"/>
    </location>
</feature>
<evidence type="ECO:0000256" key="8">
    <source>
        <dbReference type="ARBA" id="ARBA00023012"/>
    </source>
</evidence>
<dbReference type="InterPro" id="IPR003018">
    <property type="entry name" value="GAF"/>
</dbReference>
<evidence type="ECO:0000259" key="9">
    <source>
        <dbReference type="PROSITE" id="PS50112"/>
    </source>
</evidence>
<evidence type="ECO:0000256" key="7">
    <source>
        <dbReference type="ARBA" id="ARBA00022840"/>
    </source>
</evidence>
<proteinExistence type="predicted"/>
<accession>A0A9X3MSI5</accession>
<dbReference type="InterPro" id="IPR029016">
    <property type="entry name" value="GAF-like_dom_sf"/>
</dbReference>
<dbReference type="AlphaFoldDB" id="A0A9X3MSI5"/>
<dbReference type="Gene3D" id="3.30.450.20">
    <property type="entry name" value="PAS domain"/>
    <property type="match status" value="1"/>
</dbReference>